<accession>A0AAD6K5Z5</accession>
<protein>
    <submittedName>
        <fullName evidence="3">Uncharacterized protein</fullName>
    </submittedName>
</protein>
<keyword evidence="2" id="KW-1133">Transmembrane helix</keyword>
<evidence type="ECO:0000256" key="2">
    <source>
        <dbReference type="SAM" id="Phobius"/>
    </source>
</evidence>
<reference evidence="3 4" key="1">
    <citation type="journal article" date="2023" name="Int. J. Mol. Sci.">
        <title>De Novo Assembly and Annotation of 11 Diverse Shrub Willow (Salix) Genomes Reveals Novel Gene Organization in Sex-Linked Regions.</title>
        <authorList>
            <person name="Hyden B."/>
            <person name="Feng K."/>
            <person name="Yates T.B."/>
            <person name="Jawdy S."/>
            <person name="Cereghino C."/>
            <person name="Smart L.B."/>
            <person name="Muchero W."/>
        </authorList>
    </citation>
    <scope>NUCLEOTIDE SEQUENCE [LARGE SCALE GENOMIC DNA]</scope>
    <source>
        <tissue evidence="3">Shoot tip</tissue>
    </source>
</reference>
<feature type="region of interest" description="Disordered" evidence="1">
    <location>
        <begin position="1"/>
        <end position="25"/>
    </location>
</feature>
<keyword evidence="2" id="KW-0812">Transmembrane</keyword>
<evidence type="ECO:0000256" key="1">
    <source>
        <dbReference type="SAM" id="MobiDB-lite"/>
    </source>
</evidence>
<gene>
    <name evidence="3" type="ORF">OIU84_003352</name>
</gene>
<name>A0AAD6K5Z5_9ROSI</name>
<proteinExistence type="predicted"/>
<feature type="transmembrane region" description="Helical" evidence="2">
    <location>
        <begin position="33"/>
        <end position="51"/>
    </location>
</feature>
<evidence type="ECO:0000313" key="3">
    <source>
        <dbReference type="EMBL" id="KAJ6417606.1"/>
    </source>
</evidence>
<organism evidence="3 4">
    <name type="scientific">Salix udensis</name>
    <dbReference type="NCBI Taxonomy" id="889485"/>
    <lineage>
        <taxon>Eukaryota</taxon>
        <taxon>Viridiplantae</taxon>
        <taxon>Streptophyta</taxon>
        <taxon>Embryophyta</taxon>
        <taxon>Tracheophyta</taxon>
        <taxon>Spermatophyta</taxon>
        <taxon>Magnoliopsida</taxon>
        <taxon>eudicotyledons</taxon>
        <taxon>Gunneridae</taxon>
        <taxon>Pentapetalae</taxon>
        <taxon>rosids</taxon>
        <taxon>fabids</taxon>
        <taxon>Malpighiales</taxon>
        <taxon>Salicaceae</taxon>
        <taxon>Saliceae</taxon>
        <taxon>Salix</taxon>
    </lineage>
</organism>
<sequence length="77" mass="8362">MLNFGRNRAQPRSNRPLSLGGMDYSDPKRKNNVVGKILLAATLTALCIIMLKQSPTFNSPSPGHVTLGIVLPPLLLH</sequence>
<evidence type="ECO:0000313" key="4">
    <source>
        <dbReference type="Proteomes" id="UP001162972"/>
    </source>
</evidence>
<dbReference type="EMBL" id="JAPFFJ010000011">
    <property type="protein sequence ID" value="KAJ6417606.1"/>
    <property type="molecule type" value="Genomic_DNA"/>
</dbReference>
<comment type="caution">
    <text evidence="3">The sequence shown here is derived from an EMBL/GenBank/DDBJ whole genome shotgun (WGS) entry which is preliminary data.</text>
</comment>
<keyword evidence="4" id="KW-1185">Reference proteome</keyword>
<keyword evidence="2" id="KW-0472">Membrane</keyword>
<dbReference type="AlphaFoldDB" id="A0AAD6K5Z5"/>
<dbReference type="Proteomes" id="UP001162972">
    <property type="component" value="Chromosome 11"/>
</dbReference>